<dbReference type="EMBL" id="BNJR01000016">
    <property type="protein sequence ID" value="GHP14513.1"/>
    <property type="molecule type" value="Genomic_DNA"/>
</dbReference>
<dbReference type="PANTHER" id="PTHR38792:SF3">
    <property type="entry name" value="BNR_ASP-BOX REPEAT DOMAIN PROTEIN (AFU_ORTHOLOGUE AFUA_7G06430)-RELATED"/>
    <property type="match status" value="1"/>
</dbReference>
<protein>
    <recommendedName>
        <fullName evidence="3">DUF5776 domain-containing protein</fullName>
    </recommendedName>
</protein>
<proteinExistence type="predicted"/>
<feature type="region of interest" description="Disordered" evidence="1">
    <location>
        <begin position="472"/>
        <end position="519"/>
    </location>
</feature>
<keyword evidence="5" id="KW-1185">Reference proteome</keyword>
<evidence type="ECO:0000256" key="2">
    <source>
        <dbReference type="SAM" id="Phobius"/>
    </source>
</evidence>
<evidence type="ECO:0000313" key="4">
    <source>
        <dbReference type="EMBL" id="GHP14513.1"/>
    </source>
</evidence>
<keyword evidence="2" id="KW-1133">Transmembrane helix</keyword>
<dbReference type="Pfam" id="PF19087">
    <property type="entry name" value="DUF5776"/>
    <property type="match status" value="1"/>
</dbReference>
<evidence type="ECO:0000256" key="1">
    <source>
        <dbReference type="SAM" id="MobiDB-lite"/>
    </source>
</evidence>
<evidence type="ECO:0000313" key="5">
    <source>
        <dbReference type="Proteomes" id="UP000604765"/>
    </source>
</evidence>
<feature type="compositionally biased region" description="Polar residues" evidence="1">
    <location>
        <begin position="472"/>
        <end position="517"/>
    </location>
</feature>
<gene>
    <name evidence="4" type="ORF">YK48G_19380</name>
</gene>
<feature type="transmembrane region" description="Helical" evidence="2">
    <location>
        <begin position="12"/>
        <end position="30"/>
    </location>
</feature>
<dbReference type="SUPFAM" id="SSF50939">
    <property type="entry name" value="Sialidases"/>
    <property type="match status" value="1"/>
</dbReference>
<sequence>MSLLIERIIQIVIGTVGIAVLGLSVASTLFTKVNAAANSDNQVVTIATKDQLPGTKGPNFLYGRGMVTTHQSDSSYNGRLYATSENYVTGTPTFKIFESTNHGATWSKVSEVQDTQHGWGMRYQPYLYELPEQIGDMPAGTLICAGNAIPSDMSKTSIDLYKSTDHGRTWRYLSTVAQGGTATTTTKGNGPVWEPFVKVIDHQLVTFYSDERDKPAHSQLLAHETSTDGIHWSSQVNDVVDSNPAGRPGMATVAQMANGKYIMTYEVAGEGGNHSNFKISNDGLNWNASDMGTKFADGGSPYVTTLNDGTVVANSTGGNVYVNTNNGVGNWTSVNTPMAGAYSRSLTPLANGQLLMVSGGGYAGPTSNANHTLTSMVWDLPMQYHRATVQFANQPASLAAGETANFTVKLSNNSAGDFDVTTDDLQNVTVEKQSDGSYRLRVNANFVGQKEVTVTATKKGDSSLSANFKVNITGQAPTPDRNSTNAAATGSITPPSSNEQGATTTSSAPESNKTKQPTTKKFKSFKVYAKRAIRVYQDVNLKRVVKSYHQQVRMYAPVFTVIGQATAKNGALRYRTTAGYITANRRYVAKLYYQATPKKVTILAKAGAYEYPKPTFSKASRTTHLKKGMTVKVKKLVKLGSVTKLVLNNGHYLTANKKLVLAKP</sequence>
<dbReference type="RefSeq" id="WP_203630507.1">
    <property type="nucleotide sequence ID" value="NZ_BNJR01000016.1"/>
</dbReference>
<reference evidence="4 5" key="1">
    <citation type="journal article" date="2021" name="Int. J. Syst. Evol. Microbiol.">
        <title>Lentilactobacillus fungorum sp. nov., isolated from spent mushroom substrates.</title>
        <authorList>
            <person name="Tohno M."/>
            <person name="Tanizawa Y."/>
            <person name="Kojima Y."/>
            <person name="Sakamoto M."/>
            <person name="Ohkuma M."/>
            <person name="Kobayashi H."/>
        </authorList>
    </citation>
    <scope>NUCLEOTIDE SEQUENCE [LARGE SCALE GENOMIC DNA]</scope>
    <source>
        <strain evidence="4 5">YK48G</strain>
    </source>
</reference>
<dbReference type="InterPro" id="IPR044081">
    <property type="entry name" value="DUF5776"/>
</dbReference>
<organism evidence="4 5">
    <name type="scientific">Lentilactobacillus fungorum</name>
    <dbReference type="NCBI Taxonomy" id="2201250"/>
    <lineage>
        <taxon>Bacteria</taxon>
        <taxon>Bacillati</taxon>
        <taxon>Bacillota</taxon>
        <taxon>Bacilli</taxon>
        <taxon>Lactobacillales</taxon>
        <taxon>Lactobacillaceae</taxon>
        <taxon>Lentilactobacillus</taxon>
    </lineage>
</organism>
<comment type="caution">
    <text evidence="4">The sequence shown here is derived from an EMBL/GenBank/DDBJ whole genome shotgun (WGS) entry which is preliminary data.</text>
</comment>
<feature type="domain" description="DUF5776" evidence="3">
    <location>
        <begin position="592"/>
        <end position="660"/>
    </location>
</feature>
<accession>A0ABQ3W1L3</accession>
<name>A0ABQ3W1L3_9LACO</name>
<dbReference type="CDD" id="cd15482">
    <property type="entry name" value="Sialidase_non-viral"/>
    <property type="match status" value="1"/>
</dbReference>
<keyword evidence="2" id="KW-0812">Transmembrane</keyword>
<keyword evidence="2" id="KW-0472">Membrane</keyword>
<dbReference type="Gene3D" id="2.120.10.10">
    <property type="match status" value="1"/>
</dbReference>
<dbReference type="Proteomes" id="UP000604765">
    <property type="component" value="Unassembled WGS sequence"/>
</dbReference>
<dbReference type="InterPro" id="IPR036278">
    <property type="entry name" value="Sialidase_sf"/>
</dbReference>
<evidence type="ECO:0000259" key="3">
    <source>
        <dbReference type="Pfam" id="PF19087"/>
    </source>
</evidence>
<dbReference type="PANTHER" id="PTHR38792">
    <property type="entry name" value="BNR/ASP-BOX REPEAT DOMAIN PROTEIN (AFU_ORTHOLOGUE AFUA_7G06430)-RELATED"/>
    <property type="match status" value="1"/>
</dbReference>